<dbReference type="Pfam" id="PF02825">
    <property type="entry name" value="WWE"/>
    <property type="match status" value="1"/>
</dbReference>
<dbReference type="InterPro" id="IPR004170">
    <property type="entry name" value="WWE_dom"/>
</dbReference>
<keyword evidence="3" id="KW-0963">Cytoplasm</keyword>
<dbReference type="GO" id="GO:0003723">
    <property type="term" value="F:RNA binding"/>
    <property type="evidence" value="ECO:0007669"/>
    <property type="project" value="TreeGrafter"/>
</dbReference>
<dbReference type="PROSITE" id="PS51059">
    <property type="entry name" value="PARP_CATALYTIC"/>
    <property type="match status" value="1"/>
</dbReference>
<feature type="compositionally biased region" description="Polar residues" evidence="12">
    <location>
        <begin position="302"/>
        <end position="314"/>
    </location>
</feature>
<evidence type="ECO:0000259" key="15">
    <source>
        <dbReference type="PROSITE" id="PS51059"/>
    </source>
</evidence>
<evidence type="ECO:0000259" key="14">
    <source>
        <dbReference type="PROSITE" id="PS50918"/>
    </source>
</evidence>
<dbReference type="InterPro" id="IPR036388">
    <property type="entry name" value="WH-like_DNA-bd_sf"/>
</dbReference>
<evidence type="ECO:0000256" key="8">
    <source>
        <dbReference type="ARBA" id="ARBA00022833"/>
    </source>
</evidence>
<keyword evidence="8 11" id="KW-0862">Zinc</keyword>
<dbReference type="PROSITE" id="PS50918">
    <property type="entry name" value="WWE"/>
    <property type="match status" value="1"/>
</dbReference>
<reference evidence="16 17" key="1">
    <citation type="submission" date="2019-09" db="EMBL/GenBank/DDBJ databases">
        <title>Bird 10,000 Genomes (B10K) Project - Family phase.</title>
        <authorList>
            <person name="Zhang G."/>
        </authorList>
    </citation>
    <scope>NUCLEOTIDE SEQUENCE [LARGE SCALE GENOMIC DNA]</scope>
    <source>
        <strain evidence="16">B10K-DU-009-59</strain>
        <tissue evidence="16">Muscle</tissue>
    </source>
</reference>
<dbReference type="GO" id="GO:0005737">
    <property type="term" value="C:cytoplasm"/>
    <property type="evidence" value="ECO:0007669"/>
    <property type="project" value="UniProtKB-SubCell"/>
</dbReference>
<dbReference type="Pfam" id="PF23466">
    <property type="entry name" value="WWE_4"/>
    <property type="match status" value="1"/>
</dbReference>
<dbReference type="AlphaFoldDB" id="A0A7L0L4G9"/>
<keyword evidence="4" id="KW-0597">Phosphoprotein</keyword>
<feature type="domain" description="WWE" evidence="14">
    <location>
        <begin position="428"/>
        <end position="514"/>
    </location>
</feature>
<dbReference type="GO" id="GO:0008270">
    <property type="term" value="F:zinc ion binding"/>
    <property type="evidence" value="ECO:0007669"/>
    <property type="project" value="UniProtKB-KW"/>
</dbReference>
<feature type="non-terminal residue" evidence="16">
    <location>
        <position position="737"/>
    </location>
</feature>
<feature type="domain" description="PARP catalytic" evidence="15">
    <location>
        <begin position="542"/>
        <end position="737"/>
    </location>
</feature>
<dbReference type="GO" id="GO:0009615">
    <property type="term" value="P:response to virus"/>
    <property type="evidence" value="ECO:0007669"/>
    <property type="project" value="TreeGrafter"/>
</dbReference>
<evidence type="ECO:0000256" key="5">
    <source>
        <dbReference type="ARBA" id="ARBA00022723"/>
    </source>
</evidence>
<evidence type="ECO:0000313" key="17">
    <source>
        <dbReference type="Proteomes" id="UP000567822"/>
    </source>
</evidence>
<feature type="region of interest" description="Disordered" evidence="12">
    <location>
        <begin position="302"/>
        <end position="341"/>
    </location>
</feature>
<proteinExistence type="inferred from homology"/>
<comment type="subcellular location">
    <subcellularLocation>
        <location evidence="2">Cytoplasm</location>
    </subcellularLocation>
    <subcellularLocation>
        <location evidence="1">Nucleus</location>
    </subcellularLocation>
</comment>
<evidence type="ECO:0000256" key="2">
    <source>
        <dbReference type="ARBA" id="ARBA00004496"/>
    </source>
</evidence>
<feature type="domain" description="C3H1-type" evidence="13">
    <location>
        <begin position="80"/>
        <end position="103"/>
    </location>
</feature>
<evidence type="ECO:0000256" key="3">
    <source>
        <dbReference type="ARBA" id="ARBA00022490"/>
    </source>
</evidence>
<dbReference type="InterPro" id="IPR041360">
    <property type="entry name" value="ZAP_HTH"/>
</dbReference>
<evidence type="ECO:0000256" key="11">
    <source>
        <dbReference type="PROSITE-ProRule" id="PRU00723"/>
    </source>
</evidence>
<feature type="domain" description="C3H1-type" evidence="13">
    <location>
        <begin position="161"/>
        <end position="182"/>
    </location>
</feature>
<feature type="zinc finger region" description="C3H1-type" evidence="11">
    <location>
        <begin position="161"/>
        <end position="182"/>
    </location>
</feature>
<dbReference type="Proteomes" id="UP000567822">
    <property type="component" value="Unassembled WGS sequence"/>
</dbReference>
<dbReference type="Gene3D" id="3.30.720.50">
    <property type="match status" value="1"/>
</dbReference>
<keyword evidence="17" id="KW-1185">Reference proteome</keyword>
<dbReference type="GO" id="GO:0061014">
    <property type="term" value="P:positive regulation of mRNA catabolic process"/>
    <property type="evidence" value="ECO:0007669"/>
    <property type="project" value="TreeGrafter"/>
</dbReference>
<feature type="compositionally biased region" description="Basic and acidic residues" evidence="12">
    <location>
        <begin position="319"/>
        <end position="328"/>
    </location>
</feature>
<dbReference type="GO" id="GO:0005634">
    <property type="term" value="C:nucleus"/>
    <property type="evidence" value="ECO:0007669"/>
    <property type="project" value="UniProtKB-SubCell"/>
</dbReference>
<dbReference type="SUPFAM" id="SSF56399">
    <property type="entry name" value="ADP-ribosylation"/>
    <property type="match status" value="1"/>
</dbReference>
<feature type="non-terminal residue" evidence="16">
    <location>
        <position position="1"/>
    </location>
</feature>
<evidence type="ECO:0000313" key="16">
    <source>
        <dbReference type="EMBL" id="NXK64094.1"/>
    </source>
</evidence>
<keyword evidence="9" id="KW-0539">Nucleus</keyword>
<evidence type="ECO:0000256" key="9">
    <source>
        <dbReference type="ARBA" id="ARBA00023242"/>
    </source>
</evidence>
<keyword evidence="6" id="KW-0677">Repeat</keyword>
<dbReference type="EMBL" id="VXAN01000157">
    <property type="protein sequence ID" value="NXK64094.1"/>
    <property type="molecule type" value="Genomic_DNA"/>
</dbReference>
<dbReference type="PROSITE" id="PS50103">
    <property type="entry name" value="ZF_C3H1"/>
    <property type="match status" value="2"/>
</dbReference>
<evidence type="ECO:0000259" key="13">
    <source>
        <dbReference type="PROSITE" id="PS50103"/>
    </source>
</evidence>
<evidence type="ECO:0000256" key="4">
    <source>
        <dbReference type="ARBA" id="ARBA00022553"/>
    </source>
</evidence>
<dbReference type="InterPro" id="IPR012317">
    <property type="entry name" value="Poly(ADP-ribose)pol_cat_dom"/>
</dbReference>
<comment type="similarity">
    <text evidence="10">Belongs to the ARTD/PARP family.</text>
</comment>
<name>A0A7L0L4G9_9SYLV</name>
<dbReference type="GO" id="GO:1990404">
    <property type="term" value="F:NAD+-protein mono-ADP-ribosyltransferase activity"/>
    <property type="evidence" value="ECO:0007669"/>
    <property type="project" value="TreeGrafter"/>
</dbReference>
<evidence type="ECO:0000256" key="6">
    <source>
        <dbReference type="ARBA" id="ARBA00022737"/>
    </source>
</evidence>
<dbReference type="InterPro" id="IPR000571">
    <property type="entry name" value="Znf_CCCH"/>
</dbReference>
<dbReference type="Pfam" id="PF18606">
    <property type="entry name" value="HTH_53"/>
    <property type="match status" value="1"/>
</dbReference>
<dbReference type="CDD" id="cd01439">
    <property type="entry name" value="TCCD_inducible_PARP_like"/>
    <property type="match status" value="1"/>
</dbReference>
<dbReference type="InterPro" id="IPR057602">
    <property type="entry name" value="Zfn-CCCH_PARP12"/>
</dbReference>
<dbReference type="Gene3D" id="3.90.228.10">
    <property type="match status" value="1"/>
</dbReference>
<dbReference type="Pfam" id="PF00644">
    <property type="entry name" value="PARP"/>
    <property type="match status" value="1"/>
</dbReference>
<accession>A0A7L0L4G9</accession>
<sequence>MCDPAVSSFLTQTLCAHGGRLRLRELEESVGLSAPQLQDTLRAAGARRFLVVEGGQVVVAVTDVRVCVLKECDGCERLHLCKLHLMGRCHLRPSSCKYSHDIMNVENKKVLKKHDLSGLSENELQVLLLQNDPFFLPDTCHFYNKKDRHCMQQNNCSKLHICRHFLLGKCKFPQCIMSHNLLDGHALRVLETGGIDGNVASNFQAICDYKHLEFNREQKKGNSGLKHDFEFDRGRNYSCLTSQLNPIMLLVLSVHNCRPRNDYRKKSVTTIKETKTTLDTVESMLHVPPSEAVLFIQSSHAGPSRTTAAQSKDQLPTGAKDKDKDKGKKNSSSDGDSKDNKKDNCDEICLFYVWRYCKNKDKCKSVHYHLPYKWEIHDGLKWHVLSMMEEIEKAYCDPKNSSMPSRNIDFQTMTCSSSLVRRLSTPSSVTKPTFVLTTQWIWYWKNNQDKWIEYGEQEEGNSTTSPSSAVIENLYQADPCAVVPFQTGQHQYELNFKEMTQTNITFKTRRQICRRPKFVSSEDVQKIKTSSQKDSSIPNQTCPSHWDASALPDLGYKAVVISNATSEYNGIKQLFHQTMKNYSILKIQRIQNPSLWKVFQWQKEKMKKENGGKEVQEKLLFHGTDVTSMKTTCTQNFDWRICGSNGTNYGKGIYFARDARYAHAYCQATAQGRLMFVARVLVGDYVKGNAAYVRPPERSADKMRFYDSCVDDELNPSVFVVFEKHQVYPEYIVEYEE</sequence>
<dbReference type="Gene3D" id="1.10.10.10">
    <property type="entry name" value="Winged helix-like DNA-binding domain superfamily/Winged helix DNA-binding domain"/>
    <property type="match status" value="1"/>
</dbReference>
<evidence type="ECO:0000256" key="7">
    <source>
        <dbReference type="ARBA" id="ARBA00022771"/>
    </source>
</evidence>
<gene>
    <name evidence="16" type="primary">Parp12_1</name>
    <name evidence="16" type="ORF">SYLVIR_R02292</name>
</gene>
<keyword evidence="7 11" id="KW-0863">Zinc-finger</keyword>
<evidence type="ECO:0000256" key="12">
    <source>
        <dbReference type="SAM" id="MobiDB-lite"/>
    </source>
</evidence>
<comment type="caution">
    <text evidence="16">The sequence shown here is derived from an EMBL/GenBank/DDBJ whole genome shotgun (WGS) entry which is preliminary data.</text>
</comment>
<dbReference type="PANTHER" id="PTHR45740">
    <property type="entry name" value="POLY [ADP-RIBOSE] POLYMERASE"/>
    <property type="match status" value="1"/>
</dbReference>
<dbReference type="PANTHER" id="PTHR45740:SF8">
    <property type="entry name" value="ZINC FINGER CCCH-TYPE ANTIVIRAL PROTEIN 1"/>
    <property type="match status" value="1"/>
</dbReference>
<dbReference type="Pfam" id="PF25261">
    <property type="entry name" value="zf-CCCH_PARP12"/>
    <property type="match status" value="1"/>
</dbReference>
<dbReference type="GO" id="GO:0032481">
    <property type="term" value="P:positive regulation of type I interferon production"/>
    <property type="evidence" value="ECO:0007669"/>
    <property type="project" value="TreeGrafter"/>
</dbReference>
<evidence type="ECO:0000256" key="1">
    <source>
        <dbReference type="ARBA" id="ARBA00004123"/>
    </source>
</evidence>
<dbReference type="GO" id="GO:0003950">
    <property type="term" value="F:NAD+ poly-ADP-ribosyltransferase activity"/>
    <property type="evidence" value="ECO:0007669"/>
    <property type="project" value="InterPro"/>
</dbReference>
<dbReference type="SUPFAM" id="SSF117839">
    <property type="entry name" value="WWE domain"/>
    <property type="match status" value="1"/>
</dbReference>
<dbReference type="InterPro" id="IPR037197">
    <property type="entry name" value="WWE_dom_sf"/>
</dbReference>
<feature type="zinc finger region" description="C3H1-type" evidence="11">
    <location>
        <begin position="80"/>
        <end position="103"/>
    </location>
</feature>
<protein>
    <submittedName>
        <fullName evidence="16">PAR12 polymerase</fullName>
    </submittedName>
</protein>
<organism evidence="16 17">
    <name type="scientific">Sylvietta virens</name>
    <name type="common">Green crombec</name>
    <dbReference type="NCBI Taxonomy" id="208069"/>
    <lineage>
        <taxon>Eukaryota</taxon>
        <taxon>Metazoa</taxon>
        <taxon>Chordata</taxon>
        <taxon>Craniata</taxon>
        <taxon>Vertebrata</taxon>
        <taxon>Euteleostomi</taxon>
        <taxon>Archelosauria</taxon>
        <taxon>Archosauria</taxon>
        <taxon>Dinosauria</taxon>
        <taxon>Saurischia</taxon>
        <taxon>Theropoda</taxon>
        <taxon>Coelurosauria</taxon>
        <taxon>Aves</taxon>
        <taxon>Neognathae</taxon>
        <taxon>Neoaves</taxon>
        <taxon>Telluraves</taxon>
        <taxon>Australaves</taxon>
        <taxon>Passeriformes</taxon>
        <taxon>Sylvioidea</taxon>
        <taxon>Sylviidae</taxon>
        <taxon>Acrocephalinae</taxon>
        <taxon>Sylvietta</taxon>
    </lineage>
</organism>
<keyword evidence="5 11" id="KW-0479">Metal-binding</keyword>
<dbReference type="InterPro" id="IPR051712">
    <property type="entry name" value="ARTD-AVP"/>
</dbReference>
<evidence type="ECO:0000256" key="10">
    <source>
        <dbReference type="ARBA" id="ARBA00024347"/>
    </source>
</evidence>